<dbReference type="RefSeq" id="WP_377325754.1">
    <property type="nucleotide sequence ID" value="NZ_JBHSNG010000005.1"/>
</dbReference>
<organism evidence="3 4">
    <name type="scientific">Rhodanobacter terrae</name>
    <dbReference type="NCBI Taxonomy" id="418647"/>
    <lineage>
        <taxon>Bacteria</taxon>
        <taxon>Pseudomonadati</taxon>
        <taxon>Pseudomonadota</taxon>
        <taxon>Gammaproteobacteria</taxon>
        <taxon>Lysobacterales</taxon>
        <taxon>Rhodanobacteraceae</taxon>
        <taxon>Rhodanobacter</taxon>
    </lineage>
</organism>
<evidence type="ECO:0000256" key="1">
    <source>
        <dbReference type="SAM" id="MobiDB-lite"/>
    </source>
</evidence>
<feature type="region of interest" description="Disordered" evidence="1">
    <location>
        <begin position="7"/>
        <end position="30"/>
    </location>
</feature>
<feature type="compositionally biased region" description="Low complexity" evidence="1">
    <location>
        <begin position="121"/>
        <end position="130"/>
    </location>
</feature>
<keyword evidence="2" id="KW-1133">Transmembrane helix</keyword>
<protein>
    <submittedName>
        <fullName evidence="3">Uncharacterized protein</fullName>
    </submittedName>
</protein>
<keyword evidence="2" id="KW-0472">Membrane</keyword>
<gene>
    <name evidence="3" type="ORF">ACFPPB_07045</name>
</gene>
<feature type="compositionally biased region" description="Basic residues" evidence="1">
    <location>
        <begin position="106"/>
        <end position="120"/>
    </location>
</feature>
<dbReference type="Proteomes" id="UP001596111">
    <property type="component" value="Unassembled WGS sequence"/>
</dbReference>
<proteinExistence type="predicted"/>
<feature type="transmembrane region" description="Helical" evidence="2">
    <location>
        <begin position="64"/>
        <end position="82"/>
    </location>
</feature>
<accession>A0ABW0SX86</accession>
<sequence>MRFLACLGESQDPADQARKKSGNSFSMGNPFSPHCRGVALPVLSGSGRARDTPIPRLNIMMRKLLIASLLVAGVALSGSVLAQTAAPKAAATAAEPASAMTPKAATKTHHAKKHHKHHKAAAPAAASTAG</sequence>
<evidence type="ECO:0000313" key="4">
    <source>
        <dbReference type="Proteomes" id="UP001596111"/>
    </source>
</evidence>
<feature type="region of interest" description="Disordered" evidence="1">
    <location>
        <begin position="87"/>
        <end position="130"/>
    </location>
</feature>
<evidence type="ECO:0000313" key="3">
    <source>
        <dbReference type="EMBL" id="MFC5580865.1"/>
    </source>
</evidence>
<feature type="compositionally biased region" description="Low complexity" evidence="1">
    <location>
        <begin position="87"/>
        <end position="105"/>
    </location>
</feature>
<evidence type="ECO:0000256" key="2">
    <source>
        <dbReference type="SAM" id="Phobius"/>
    </source>
</evidence>
<keyword evidence="2" id="KW-0812">Transmembrane</keyword>
<name>A0ABW0SX86_9GAMM</name>
<dbReference type="EMBL" id="JBHSNG010000005">
    <property type="protein sequence ID" value="MFC5580865.1"/>
    <property type="molecule type" value="Genomic_DNA"/>
</dbReference>
<keyword evidence="4" id="KW-1185">Reference proteome</keyword>
<comment type="caution">
    <text evidence="3">The sequence shown here is derived from an EMBL/GenBank/DDBJ whole genome shotgun (WGS) entry which is preliminary data.</text>
</comment>
<reference evidence="4" key="1">
    <citation type="journal article" date="2019" name="Int. J. Syst. Evol. Microbiol.">
        <title>The Global Catalogue of Microorganisms (GCM) 10K type strain sequencing project: providing services to taxonomists for standard genome sequencing and annotation.</title>
        <authorList>
            <consortium name="The Broad Institute Genomics Platform"/>
            <consortium name="The Broad Institute Genome Sequencing Center for Infectious Disease"/>
            <person name="Wu L."/>
            <person name="Ma J."/>
        </authorList>
    </citation>
    <scope>NUCLEOTIDE SEQUENCE [LARGE SCALE GENOMIC DNA]</scope>
    <source>
        <strain evidence="4">CGMCC 1.13587</strain>
    </source>
</reference>